<dbReference type="OrthoDB" id="120181at2759"/>
<sequence>MIQEMRENKGDCMGCMEALKTFITDDYIAVRPLYANKMTVRNLVELIMTTNNENILKTSVEGRRFTVAKVSSARKQDNSYFRNLKEHCRTQSFIDNFATYLMNVDVREGSIKALATEALADMAEAPQDSIKAYCSDIANSTRKEIKSDPYFVVSEDCIMIARKCAYESYKE</sequence>
<comment type="caution">
    <text evidence="2">The sequence shown here is derived from an EMBL/GenBank/DDBJ whole genome shotgun (WGS) entry which is preliminary data.</text>
</comment>
<accession>W2XLT6</accession>
<gene>
    <name evidence="2" type="ORF">F441_03091</name>
</gene>
<dbReference type="Proteomes" id="UP000018958">
    <property type="component" value="Unassembled WGS sequence"/>
</dbReference>
<evidence type="ECO:0000259" key="1">
    <source>
        <dbReference type="Pfam" id="PF19263"/>
    </source>
</evidence>
<dbReference type="Pfam" id="PF19263">
    <property type="entry name" value="DUF5906"/>
    <property type="match status" value="1"/>
</dbReference>
<feature type="domain" description="NrS-1 polymerase-like helicase" evidence="1">
    <location>
        <begin position="2"/>
        <end position="58"/>
    </location>
</feature>
<organism evidence="2 3">
    <name type="scientific">Phytophthora nicotianae CJ01A1</name>
    <dbReference type="NCBI Taxonomy" id="1317063"/>
    <lineage>
        <taxon>Eukaryota</taxon>
        <taxon>Sar</taxon>
        <taxon>Stramenopiles</taxon>
        <taxon>Oomycota</taxon>
        <taxon>Peronosporomycetes</taxon>
        <taxon>Peronosporales</taxon>
        <taxon>Peronosporaceae</taxon>
        <taxon>Phytophthora</taxon>
    </lineage>
</organism>
<dbReference type="InterPro" id="IPR045455">
    <property type="entry name" value="NrS-1_pol-like_helicase"/>
</dbReference>
<protein>
    <recommendedName>
        <fullName evidence="1">NrS-1 polymerase-like helicase domain-containing protein</fullName>
    </recommendedName>
</protein>
<reference evidence="2 3" key="1">
    <citation type="submission" date="2013-11" db="EMBL/GenBank/DDBJ databases">
        <title>The Genome Sequence of Phytophthora parasitica CJ01A1.</title>
        <authorList>
            <consortium name="The Broad Institute Genomics Platform"/>
            <person name="Russ C."/>
            <person name="Tyler B."/>
            <person name="Panabieres F."/>
            <person name="Shan W."/>
            <person name="Tripathy S."/>
            <person name="Grunwald N."/>
            <person name="Machado M."/>
            <person name="Johnson C.S."/>
            <person name="Walker B."/>
            <person name="Young S.K."/>
            <person name="Zeng Q."/>
            <person name="Gargeya S."/>
            <person name="Fitzgerald M."/>
            <person name="Haas B."/>
            <person name="Abouelleil A."/>
            <person name="Allen A.W."/>
            <person name="Alvarado L."/>
            <person name="Arachchi H.M."/>
            <person name="Berlin A.M."/>
            <person name="Chapman S.B."/>
            <person name="Gainer-Dewar J."/>
            <person name="Goldberg J."/>
            <person name="Griggs A."/>
            <person name="Gujja S."/>
            <person name="Hansen M."/>
            <person name="Howarth C."/>
            <person name="Imamovic A."/>
            <person name="Ireland A."/>
            <person name="Larimer J."/>
            <person name="McCowan C."/>
            <person name="Murphy C."/>
            <person name="Pearson M."/>
            <person name="Poon T.W."/>
            <person name="Priest M."/>
            <person name="Roberts A."/>
            <person name="Saif S."/>
            <person name="Shea T."/>
            <person name="Sisk P."/>
            <person name="Sykes S."/>
            <person name="Wortman J."/>
            <person name="Nusbaum C."/>
            <person name="Birren B."/>
        </authorList>
    </citation>
    <scope>NUCLEOTIDE SEQUENCE [LARGE SCALE GENOMIC DNA]</scope>
    <source>
        <strain evidence="2 3">CJ01A1</strain>
    </source>
</reference>
<dbReference type="AlphaFoldDB" id="W2XLT6"/>
<name>W2XLT6_PHYNI</name>
<proteinExistence type="predicted"/>
<evidence type="ECO:0000313" key="2">
    <source>
        <dbReference type="EMBL" id="ETP23840.1"/>
    </source>
</evidence>
<evidence type="ECO:0000313" key="3">
    <source>
        <dbReference type="Proteomes" id="UP000018958"/>
    </source>
</evidence>
<dbReference type="EMBL" id="ANIX01000692">
    <property type="protein sequence ID" value="ETP23840.1"/>
    <property type="molecule type" value="Genomic_DNA"/>
</dbReference>
<feature type="non-terminal residue" evidence="2">
    <location>
        <position position="171"/>
    </location>
</feature>